<protein>
    <submittedName>
        <fullName evidence="3">Uncharacterized protein</fullName>
    </submittedName>
</protein>
<evidence type="ECO:0000313" key="3">
    <source>
        <dbReference type="EMBL" id="MBT0663673.1"/>
    </source>
</evidence>
<keyword evidence="2" id="KW-0732">Signal</keyword>
<reference evidence="3 4" key="1">
    <citation type="submission" date="2021-05" db="EMBL/GenBank/DDBJ databases">
        <title>The draft genome of Geobacter pelophilus DSM 12255.</title>
        <authorList>
            <person name="Xu Z."/>
            <person name="Masuda Y."/>
            <person name="Itoh H."/>
            <person name="Senoo K."/>
        </authorList>
    </citation>
    <scope>NUCLEOTIDE SEQUENCE [LARGE SCALE GENOMIC DNA]</scope>
    <source>
        <strain evidence="3 4">DSM 12255</strain>
    </source>
</reference>
<dbReference type="Proteomes" id="UP000811899">
    <property type="component" value="Unassembled WGS sequence"/>
</dbReference>
<dbReference type="AlphaFoldDB" id="A0AAW4KYQ4"/>
<dbReference type="EMBL" id="JAHCVJ010000001">
    <property type="protein sequence ID" value="MBT0663673.1"/>
    <property type="molecule type" value="Genomic_DNA"/>
</dbReference>
<gene>
    <name evidence="3" type="ORF">KI809_05095</name>
</gene>
<feature type="signal peptide" evidence="2">
    <location>
        <begin position="1"/>
        <end position="21"/>
    </location>
</feature>
<dbReference type="RefSeq" id="WP_214170393.1">
    <property type="nucleotide sequence ID" value="NZ_JAHCVJ010000001.1"/>
</dbReference>
<feature type="compositionally biased region" description="Polar residues" evidence="1">
    <location>
        <begin position="32"/>
        <end position="50"/>
    </location>
</feature>
<organism evidence="3 4">
    <name type="scientific">Geoanaerobacter pelophilus</name>
    <dbReference type="NCBI Taxonomy" id="60036"/>
    <lineage>
        <taxon>Bacteria</taxon>
        <taxon>Pseudomonadati</taxon>
        <taxon>Thermodesulfobacteriota</taxon>
        <taxon>Desulfuromonadia</taxon>
        <taxon>Geobacterales</taxon>
        <taxon>Geobacteraceae</taxon>
        <taxon>Geoanaerobacter</taxon>
    </lineage>
</organism>
<accession>A0AAW4KYQ4</accession>
<comment type="caution">
    <text evidence="3">The sequence shown here is derived from an EMBL/GenBank/DDBJ whole genome shotgun (WGS) entry which is preliminary data.</text>
</comment>
<feature type="region of interest" description="Disordered" evidence="1">
    <location>
        <begin position="26"/>
        <end position="50"/>
    </location>
</feature>
<feature type="chain" id="PRO_5043352301" evidence="2">
    <location>
        <begin position="22"/>
        <end position="106"/>
    </location>
</feature>
<proteinExistence type="predicted"/>
<sequence length="106" mass="11484">MKYFLPFVMLAAVLFISQGISVPNFPNPQEPKLSSTQKAKTSNSAVVNTQSKHSQYKTVKTASFLALSGNSYDFKNLVDHISPPQNESQTFISAVIASIPARAPPA</sequence>
<name>A0AAW4KYQ4_9BACT</name>
<evidence type="ECO:0000256" key="2">
    <source>
        <dbReference type="SAM" id="SignalP"/>
    </source>
</evidence>
<evidence type="ECO:0000313" key="4">
    <source>
        <dbReference type="Proteomes" id="UP000811899"/>
    </source>
</evidence>
<evidence type="ECO:0000256" key="1">
    <source>
        <dbReference type="SAM" id="MobiDB-lite"/>
    </source>
</evidence>
<keyword evidence="4" id="KW-1185">Reference proteome</keyword>